<evidence type="ECO:0000256" key="7">
    <source>
        <dbReference type="ARBA" id="ARBA00022741"/>
    </source>
</evidence>
<comment type="pathway">
    <text evidence="2 14">Cell wall biogenesis; peptidoglycan biosynthesis.</text>
</comment>
<evidence type="ECO:0000259" key="16">
    <source>
        <dbReference type="Pfam" id="PF01225"/>
    </source>
</evidence>
<feature type="binding site" evidence="14">
    <location>
        <begin position="125"/>
        <end position="131"/>
    </location>
    <ligand>
        <name>ATP</name>
        <dbReference type="ChEBI" id="CHEBI:30616"/>
    </ligand>
</feature>
<comment type="caution">
    <text evidence="19">The sequence shown here is derived from an EMBL/GenBank/DDBJ whole genome shotgun (WGS) entry which is preliminary data.</text>
</comment>
<dbReference type="UniPathway" id="UPA00219"/>
<dbReference type="SUPFAM" id="SSF51984">
    <property type="entry name" value="MurCD N-terminal domain"/>
    <property type="match status" value="1"/>
</dbReference>
<keyword evidence="8 14" id="KW-0067">ATP-binding</keyword>
<evidence type="ECO:0000256" key="12">
    <source>
        <dbReference type="ARBA" id="ARBA00023316"/>
    </source>
</evidence>
<reference evidence="19 20" key="1">
    <citation type="submission" date="2018-04" db="EMBL/GenBank/DDBJ databases">
        <title>Novel species isolated from glacier.</title>
        <authorList>
            <person name="Liu Q."/>
            <person name="Xin Y.-H."/>
        </authorList>
    </citation>
    <scope>NUCLEOTIDE SEQUENCE [LARGE SCALE GENOMIC DNA]</scope>
    <source>
        <strain evidence="19 20">GT1R17</strain>
    </source>
</reference>
<dbReference type="InterPro" id="IPR036615">
    <property type="entry name" value="Mur_ligase_C_dom_sf"/>
</dbReference>
<dbReference type="PANTHER" id="PTHR43445:SF3">
    <property type="entry name" value="UDP-N-ACETYLMURAMATE--L-ALANINE LIGASE"/>
    <property type="match status" value="1"/>
</dbReference>
<dbReference type="NCBIfam" id="TIGR01082">
    <property type="entry name" value="murC"/>
    <property type="match status" value="1"/>
</dbReference>
<dbReference type="GO" id="GO:0008360">
    <property type="term" value="P:regulation of cell shape"/>
    <property type="evidence" value="ECO:0007669"/>
    <property type="project" value="UniProtKB-KW"/>
</dbReference>
<keyword evidence="12 14" id="KW-0961">Cell wall biogenesis/degradation</keyword>
<comment type="subcellular location">
    <subcellularLocation>
        <location evidence="1 14">Cytoplasm</location>
    </subcellularLocation>
</comment>
<evidence type="ECO:0000256" key="3">
    <source>
        <dbReference type="ARBA" id="ARBA00012211"/>
    </source>
</evidence>
<dbReference type="GO" id="GO:0005737">
    <property type="term" value="C:cytoplasm"/>
    <property type="evidence" value="ECO:0007669"/>
    <property type="project" value="UniProtKB-SubCell"/>
</dbReference>
<dbReference type="InterPro" id="IPR005758">
    <property type="entry name" value="UDP-N-AcMur_Ala_ligase_MurC"/>
</dbReference>
<dbReference type="InterPro" id="IPR004101">
    <property type="entry name" value="Mur_ligase_C"/>
</dbReference>
<feature type="domain" description="Mur ligase central" evidence="18">
    <location>
        <begin position="123"/>
        <end position="302"/>
    </location>
</feature>
<keyword evidence="6 14" id="KW-0132">Cell division</keyword>
<dbReference type="InterPro" id="IPR050061">
    <property type="entry name" value="MurCDEF_pg_biosynth"/>
</dbReference>
<organism evidence="19 20">
    <name type="scientific">Stenotrophobium rhamnosiphilum</name>
    <dbReference type="NCBI Taxonomy" id="2029166"/>
    <lineage>
        <taxon>Bacteria</taxon>
        <taxon>Pseudomonadati</taxon>
        <taxon>Pseudomonadota</taxon>
        <taxon>Gammaproteobacteria</taxon>
        <taxon>Nevskiales</taxon>
        <taxon>Nevskiaceae</taxon>
        <taxon>Stenotrophobium</taxon>
    </lineage>
</organism>
<comment type="similarity">
    <text evidence="14">Belongs to the MurCDEF family.</text>
</comment>
<evidence type="ECO:0000259" key="17">
    <source>
        <dbReference type="Pfam" id="PF02875"/>
    </source>
</evidence>
<feature type="domain" description="Mur ligase N-terminal catalytic" evidence="16">
    <location>
        <begin position="20"/>
        <end position="119"/>
    </location>
</feature>
<protein>
    <recommendedName>
        <fullName evidence="3 14">UDP-N-acetylmuramate--L-alanine ligase</fullName>
        <ecNumber evidence="3 14">6.3.2.8</ecNumber>
    </recommendedName>
    <alternativeName>
        <fullName evidence="14">UDP-N-acetylmuramoyl-L-alanine synthetase</fullName>
    </alternativeName>
</protein>
<gene>
    <name evidence="14" type="primary">murC</name>
    <name evidence="19" type="ORF">CJD38_14455</name>
</gene>
<comment type="function">
    <text evidence="14">Cell wall formation.</text>
</comment>
<evidence type="ECO:0000256" key="1">
    <source>
        <dbReference type="ARBA" id="ARBA00004496"/>
    </source>
</evidence>
<dbReference type="Proteomes" id="UP000244248">
    <property type="component" value="Unassembled WGS sequence"/>
</dbReference>
<dbReference type="GO" id="GO:0008763">
    <property type="term" value="F:UDP-N-acetylmuramate-L-alanine ligase activity"/>
    <property type="evidence" value="ECO:0007669"/>
    <property type="project" value="UniProtKB-UniRule"/>
</dbReference>
<evidence type="ECO:0000256" key="13">
    <source>
        <dbReference type="ARBA" id="ARBA00047833"/>
    </source>
</evidence>
<evidence type="ECO:0000256" key="6">
    <source>
        <dbReference type="ARBA" id="ARBA00022618"/>
    </source>
</evidence>
<dbReference type="InterPro" id="IPR000713">
    <property type="entry name" value="Mur_ligase_N"/>
</dbReference>
<feature type="transmembrane region" description="Helical" evidence="15">
    <location>
        <begin position="21"/>
        <end position="43"/>
    </location>
</feature>
<dbReference type="GO" id="GO:0009252">
    <property type="term" value="P:peptidoglycan biosynthetic process"/>
    <property type="evidence" value="ECO:0007669"/>
    <property type="project" value="UniProtKB-UniRule"/>
</dbReference>
<dbReference type="InterPro" id="IPR036565">
    <property type="entry name" value="Mur-like_cat_sf"/>
</dbReference>
<dbReference type="GO" id="GO:0005524">
    <property type="term" value="F:ATP binding"/>
    <property type="evidence" value="ECO:0007669"/>
    <property type="project" value="UniProtKB-UniRule"/>
</dbReference>
<keyword evidence="20" id="KW-1185">Reference proteome</keyword>
<dbReference type="GO" id="GO:0071555">
    <property type="term" value="P:cell wall organization"/>
    <property type="evidence" value="ECO:0007669"/>
    <property type="project" value="UniProtKB-KW"/>
</dbReference>
<name>A0A2T5MDM9_9GAMM</name>
<dbReference type="HAMAP" id="MF_00046">
    <property type="entry name" value="MurC"/>
    <property type="match status" value="1"/>
</dbReference>
<dbReference type="RefSeq" id="WP_107941064.1">
    <property type="nucleotide sequence ID" value="NZ_QANS01000005.1"/>
</dbReference>
<keyword evidence="15" id="KW-1133">Transmembrane helix</keyword>
<feature type="domain" description="Mur ligase C-terminal" evidence="17">
    <location>
        <begin position="339"/>
        <end position="460"/>
    </location>
</feature>
<dbReference type="EMBL" id="QANS01000005">
    <property type="protein sequence ID" value="PTU30691.1"/>
    <property type="molecule type" value="Genomic_DNA"/>
</dbReference>
<keyword evidence="10 14" id="KW-0573">Peptidoglycan synthesis</keyword>
<sequence>MVSSSGMKNMMTAPMRRVRRIHMLGIGGSGMAGIAEVLLNLGYEVSGTDLKESAATNRLTELGAKIHFGHRAENAHNVDAVVVSTAVKAGNPELEYAREHRIPIVRRAEMLAEIMRFRYGIAIAGTHGKTTTTSLVSSVLAEGGLDPTYVIGGKLKSAGTNARLGEGPYLVAEADESDASFLHLMPMMSAVTNIDADHLETYGGDFKRLKATFIEFLHHLPFYGLAVMCIDDPVVRELLPQVGRPILTYGMAADADVRATDIRPEGSGAHFTLTMAGGVREEFHLNLPGQHNVQNALVAIAIGRELGVSFDAIRRALSNFQGVGRRCEPHPDLQLAKGSALLVDDYGHHPREVAATFQAMRAAHPTRRMVVVFQPHRYTRTRDLFEDFSEILSQADALLLCEVYAAGEAPIEGADGRALARAIRARGKVEPIFLKSVQEVPAALEAMVKDGDLVLTLGAGDVGSVPAALTQHFKRAV</sequence>
<proteinExistence type="inferred from homology"/>
<evidence type="ECO:0000256" key="5">
    <source>
        <dbReference type="ARBA" id="ARBA00022598"/>
    </source>
</evidence>
<evidence type="ECO:0000256" key="15">
    <source>
        <dbReference type="SAM" id="Phobius"/>
    </source>
</evidence>
<dbReference type="SUPFAM" id="SSF53623">
    <property type="entry name" value="MurD-like peptide ligases, catalytic domain"/>
    <property type="match status" value="1"/>
</dbReference>
<dbReference type="AlphaFoldDB" id="A0A2T5MDM9"/>
<evidence type="ECO:0000256" key="4">
    <source>
        <dbReference type="ARBA" id="ARBA00022490"/>
    </source>
</evidence>
<evidence type="ECO:0000313" key="19">
    <source>
        <dbReference type="EMBL" id="PTU30691.1"/>
    </source>
</evidence>
<evidence type="ECO:0000256" key="10">
    <source>
        <dbReference type="ARBA" id="ARBA00022984"/>
    </source>
</evidence>
<keyword evidence="4 14" id="KW-0963">Cytoplasm</keyword>
<dbReference type="Gene3D" id="3.90.190.20">
    <property type="entry name" value="Mur ligase, C-terminal domain"/>
    <property type="match status" value="1"/>
</dbReference>
<dbReference type="OrthoDB" id="9804126at2"/>
<keyword evidence="15" id="KW-0472">Membrane</keyword>
<keyword evidence="15" id="KW-0812">Transmembrane</keyword>
<keyword evidence="11 14" id="KW-0131">Cell cycle</keyword>
<accession>A0A2T5MDM9</accession>
<dbReference type="EC" id="6.3.2.8" evidence="3 14"/>
<dbReference type="FunFam" id="3.40.1190.10:FF:000001">
    <property type="entry name" value="UDP-N-acetylmuramate--L-alanine ligase"/>
    <property type="match status" value="1"/>
</dbReference>
<dbReference type="PANTHER" id="PTHR43445">
    <property type="entry name" value="UDP-N-ACETYLMURAMATE--L-ALANINE LIGASE-RELATED"/>
    <property type="match status" value="1"/>
</dbReference>
<evidence type="ECO:0000256" key="11">
    <source>
        <dbReference type="ARBA" id="ARBA00023306"/>
    </source>
</evidence>
<evidence type="ECO:0000313" key="20">
    <source>
        <dbReference type="Proteomes" id="UP000244248"/>
    </source>
</evidence>
<keyword evidence="9 14" id="KW-0133">Cell shape</keyword>
<dbReference type="Pfam" id="PF01225">
    <property type="entry name" value="Mur_ligase"/>
    <property type="match status" value="1"/>
</dbReference>
<dbReference type="InterPro" id="IPR013221">
    <property type="entry name" value="Mur_ligase_cen"/>
</dbReference>
<keyword evidence="7 14" id="KW-0547">Nucleotide-binding</keyword>
<dbReference type="Gene3D" id="3.40.50.720">
    <property type="entry name" value="NAD(P)-binding Rossmann-like Domain"/>
    <property type="match status" value="1"/>
</dbReference>
<dbReference type="Pfam" id="PF08245">
    <property type="entry name" value="Mur_ligase_M"/>
    <property type="match status" value="1"/>
</dbReference>
<evidence type="ECO:0000256" key="14">
    <source>
        <dbReference type="HAMAP-Rule" id="MF_00046"/>
    </source>
</evidence>
<comment type="catalytic activity">
    <reaction evidence="13 14">
        <text>UDP-N-acetyl-alpha-D-muramate + L-alanine + ATP = UDP-N-acetyl-alpha-D-muramoyl-L-alanine + ADP + phosphate + H(+)</text>
        <dbReference type="Rhea" id="RHEA:23372"/>
        <dbReference type="ChEBI" id="CHEBI:15378"/>
        <dbReference type="ChEBI" id="CHEBI:30616"/>
        <dbReference type="ChEBI" id="CHEBI:43474"/>
        <dbReference type="ChEBI" id="CHEBI:57972"/>
        <dbReference type="ChEBI" id="CHEBI:70757"/>
        <dbReference type="ChEBI" id="CHEBI:83898"/>
        <dbReference type="ChEBI" id="CHEBI:456216"/>
        <dbReference type="EC" id="6.3.2.8"/>
    </reaction>
</comment>
<keyword evidence="5 14" id="KW-0436">Ligase</keyword>
<dbReference type="GO" id="GO:0051301">
    <property type="term" value="P:cell division"/>
    <property type="evidence" value="ECO:0007669"/>
    <property type="project" value="UniProtKB-KW"/>
</dbReference>
<evidence type="ECO:0000256" key="9">
    <source>
        <dbReference type="ARBA" id="ARBA00022960"/>
    </source>
</evidence>
<evidence type="ECO:0000259" key="18">
    <source>
        <dbReference type="Pfam" id="PF08245"/>
    </source>
</evidence>
<dbReference type="SUPFAM" id="SSF53244">
    <property type="entry name" value="MurD-like peptide ligases, peptide-binding domain"/>
    <property type="match status" value="1"/>
</dbReference>
<evidence type="ECO:0000256" key="2">
    <source>
        <dbReference type="ARBA" id="ARBA00004752"/>
    </source>
</evidence>
<dbReference type="Gene3D" id="3.40.1190.10">
    <property type="entry name" value="Mur-like, catalytic domain"/>
    <property type="match status" value="1"/>
</dbReference>
<evidence type="ECO:0000256" key="8">
    <source>
        <dbReference type="ARBA" id="ARBA00022840"/>
    </source>
</evidence>
<dbReference type="Pfam" id="PF02875">
    <property type="entry name" value="Mur_ligase_C"/>
    <property type="match status" value="1"/>
</dbReference>